<protein>
    <submittedName>
        <fullName evidence="2">Uncharacterized protein</fullName>
    </submittedName>
</protein>
<comment type="caution">
    <text evidence="2">The sequence shown here is derived from an EMBL/GenBank/DDBJ whole genome shotgun (WGS) entry which is preliminary data.</text>
</comment>
<keyword evidence="1" id="KW-0472">Membrane</keyword>
<sequence length="50" mass="5451">MSQISPEDDSGRTFTVNEDWLAAIAGLLLIALVLTGVIPAWLVSPDWLVR</sequence>
<dbReference type="Proteomes" id="UP001519325">
    <property type="component" value="Unassembled WGS sequence"/>
</dbReference>
<accession>A0ABS4QJU9</accession>
<dbReference type="EMBL" id="JAGGMR010000001">
    <property type="protein sequence ID" value="MBP2190946.1"/>
    <property type="molecule type" value="Genomic_DNA"/>
</dbReference>
<evidence type="ECO:0000256" key="1">
    <source>
        <dbReference type="SAM" id="Phobius"/>
    </source>
</evidence>
<keyword evidence="3" id="KW-1185">Reference proteome</keyword>
<name>A0ABS4QJU9_9NOCA</name>
<evidence type="ECO:0000313" key="3">
    <source>
        <dbReference type="Proteomes" id="UP001519325"/>
    </source>
</evidence>
<keyword evidence="1" id="KW-1133">Transmembrane helix</keyword>
<reference evidence="2 3" key="1">
    <citation type="submission" date="2021-03" db="EMBL/GenBank/DDBJ databases">
        <title>Sequencing the genomes of 1000 actinobacteria strains.</title>
        <authorList>
            <person name="Klenk H.-P."/>
        </authorList>
    </citation>
    <scope>NUCLEOTIDE SEQUENCE [LARGE SCALE GENOMIC DNA]</scope>
    <source>
        <strain evidence="2 3">DSM 45516</strain>
    </source>
</reference>
<dbReference type="RefSeq" id="WP_209891818.1">
    <property type="nucleotide sequence ID" value="NZ_JAGGMR010000001.1"/>
</dbReference>
<gene>
    <name evidence="2" type="ORF">BJ987_003847</name>
</gene>
<feature type="transmembrane region" description="Helical" evidence="1">
    <location>
        <begin position="20"/>
        <end position="43"/>
    </location>
</feature>
<organism evidence="2 3">
    <name type="scientific">Nocardia goodfellowii</name>
    <dbReference type="NCBI Taxonomy" id="882446"/>
    <lineage>
        <taxon>Bacteria</taxon>
        <taxon>Bacillati</taxon>
        <taxon>Actinomycetota</taxon>
        <taxon>Actinomycetes</taxon>
        <taxon>Mycobacteriales</taxon>
        <taxon>Nocardiaceae</taxon>
        <taxon>Nocardia</taxon>
    </lineage>
</organism>
<keyword evidence="1" id="KW-0812">Transmembrane</keyword>
<proteinExistence type="predicted"/>
<evidence type="ECO:0000313" key="2">
    <source>
        <dbReference type="EMBL" id="MBP2190946.1"/>
    </source>
</evidence>